<organism evidence="1">
    <name type="scientific">uncultured Caudovirales phage</name>
    <dbReference type="NCBI Taxonomy" id="2100421"/>
    <lineage>
        <taxon>Viruses</taxon>
        <taxon>Duplodnaviria</taxon>
        <taxon>Heunggongvirae</taxon>
        <taxon>Uroviricota</taxon>
        <taxon>Caudoviricetes</taxon>
        <taxon>Peduoviridae</taxon>
        <taxon>Maltschvirus</taxon>
        <taxon>Maltschvirus maltsch</taxon>
    </lineage>
</organism>
<sequence length="103" mass="11074">MAGASSQPVAMEDLLHAKLNLEIAVKRLDSAIDVMAKHGIKTILMRSRTSLTRGVSGVYAMATEAHNRAEDAIVSSQMGLQTRAANAKERYATYGIGKKKKAT</sequence>
<reference evidence="1" key="1">
    <citation type="submission" date="2020-05" db="EMBL/GenBank/DDBJ databases">
        <authorList>
            <person name="Chiriac C."/>
            <person name="Salcher M."/>
            <person name="Ghai R."/>
            <person name="Kavagutti S V."/>
        </authorList>
    </citation>
    <scope>NUCLEOTIDE SEQUENCE</scope>
</reference>
<gene>
    <name evidence="1" type="ORF">UFOVP1229_40</name>
</gene>
<protein>
    <submittedName>
        <fullName evidence="1">Uncharacterized protein</fullName>
    </submittedName>
</protein>
<accession>A0A6J5R3M3</accession>
<dbReference type="EMBL" id="LR797178">
    <property type="protein sequence ID" value="CAB4191519.1"/>
    <property type="molecule type" value="Genomic_DNA"/>
</dbReference>
<name>A0A6J5R3M3_9CAUD</name>
<evidence type="ECO:0000313" key="1">
    <source>
        <dbReference type="EMBL" id="CAB4191519.1"/>
    </source>
</evidence>
<proteinExistence type="predicted"/>